<protein>
    <submittedName>
        <fullName evidence="2">Uncharacterized protein</fullName>
    </submittedName>
</protein>
<gene>
    <name evidence="2" type="ORF">GCM10010211_72040</name>
</gene>
<name>A0ABQ2VLD5_9ACTN</name>
<feature type="transmembrane region" description="Helical" evidence="1">
    <location>
        <begin position="43"/>
        <end position="62"/>
    </location>
</feature>
<organism evidence="2 3">
    <name type="scientific">Streptomyces albospinus</name>
    <dbReference type="NCBI Taxonomy" id="285515"/>
    <lineage>
        <taxon>Bacteria</taxon>
        <taxon>Bacillati</taxon>
        <taxon>Actinomycetota</taxon>
        <taxon>Actinomycetes</taxon>
        <taxon>Kitasatosporales</taxon>
        <taxon>Streptomycetaceae</taxon>
        <taxon>Streptomyces</taxon>
    </lineage>
</organism>
<dbReference type="InterPro" id="IPR021214">
    <property type="entry name" value="DUF2568"/>
</dbReference>
<dbReference type="EMBL" id="BMRP01000045">
    <property type="protein sequence ID" value="GGU94439.1"/>
    <property type="molecule type" value="Genomic_DNA"/>
</dbReference>
<evidence type="ECO:0000313" key="2">
    <source>
        <dbReference type="EMBL" id="GGU94439.1"/>
    </source>
</evidence>
<keyword evidence="1" id="KW-1133">Transmembrane helix</keyword>
<keyword evidence="1" id="KW-0812">Transmembrane</keyword>
<keyword evidence="3" id="KW-1185">Reference proteome</keyword>
<reference evidence="3" key="1">
    <citation type="journal article" date="2019" name="Int. J. Syst. Evol. Microbiol.">
        <title>The Global Catalogue of Microorganisms (GCM) 10K type strain sequencing project: providing services to taxonomists for standard genome sequencing and annotation.</title>
        <authorList>
            <consortium name="The Broad Institute Genomics Platform"/>
            <consortium name="The Broad Institute Genome Sequencing Center for Infectious Disease"/>
            <person name="Wu L."/>
            <person name="Ma J."/>
        </authorList>
    </citation>
    <scope>NUCLEOTIDE SEQUENCE [LARGE SCALE GENOMIC DNA]</scope>
    <source>
        <strain evidence="3">JCM 3399</strain>
    </source>
</reference>
<proteinExistence type="predicted"/>
<comment type="caution">
    <text evidence="2">The sequence shown here is derived from an EMBL/GenBank/DDBJ whole genome shotgun (WGS) entry which is preliminary data.</text>
</comment>
<accession>A0ABQ2VLD5</accession>
<evidence type="ECO:0000313" key="3">
    <source>
        <dbReference type="Proteomes" id="UP000654471"/>
    </source>
</evidence>
<keyword evidence="1" id="KW-0472">Membrane</keyword>
<dbReference type="Proteomes" id="UP000654471">
    <property type="component" value="Unassembled WGS sequence"/>
</dbReference>
<dbReference type="Pfam" id="PF10823">
    <property type="entry name" value="DUF2568"/>
    <property type="match status" value="1"/>
</dbReference>
<sequence>MVLWSLFAAPKARLRSRLPLMLVVKAVVLGGGAAAVYGVGHPVAAVGMAVVVVANTALAETYRRIPPVRPTGQASPTGAPESG</sequence>
<evidence type="ECO:0000256" key="1">
    <source>
        <dbReference type="SAM" id="Phobius"/>
    </source>
</evidence>